<dbReference type="OrthoDB" id="201213at2759"/>
<dbReference type="OMA" id="YSRGMQM"/>
<dbReference type="PANTHER" id="PTHR11717:SF7">
    <property type="entry name" value="LOW MOLECULAR WEIGHT PHOSPHOTYROSINE PROTEIN PHOSPHATASE"/>
    <property type="match status" value="1"/>
</dbReference>
<dbReference type="InterPro" id="IPR050438">
    <property type="entry name" value="LMW_PTPase"/>
</dbReference>
<dbReference type="SMART" id="SM00226">
    <property type="entry name" value="LMWPc"/>
    <property type="match status" value="1"/>
</dbReference>
<dbReference type="SUPFAM" id="SSF52788">
    <property type="entry name" value="Phosphotyrosine protein phosphatases I"/>
    <property type="match status" value="1"/>
</dbReference>
<dbReference type="WBParaSite" id="TCLT_0000482301-mRNA-1">
    <property type="protein sequence ID" value="TCLT_0000482301-mRNA-1"/>
    <property type="gene ID" value="TCLT_0000482301"/>
</dbReference>
<evidence type="ECO:0000313" key="11">
    <source>
        <dbReference type="WBParaSite" id="TCLT_0000482301-mRNA-1"/>
    </source>
</evidence>
<evidence type="ECO:0000256" key="7">
    <source>
        <dbReference type="PIRSR" id="PIRSR617867-1"/>
    </source>
</evidence>
<dbReference type="InterPro" id="IPR002115">
    <property type="entry name" value="Tyr_Pase_low_mol_wt_mml"/>
</dbReference>
<dbReference type="GO" id="GO:0004045">
    <property type="term" value="F:peptidyl-tRNA hydrolase activity"/>
    <property type="evidence" value="ECO:0007669"/>
    <property type="project" value="UniProtKB-EC"/>
</dbReference>
<dbReference type="EMBL" id="UYYF01004305">
    <property type="protein sequence ID" value="VDN01981.1"/>
    <property type="molecule type" value="Genomic_DNA"/>
</dbReference>
<dbReference type="Gene3D" id="3.40.1490.10">
    <property type="entry name" value="Bit1"/>
    <property type="match status" value="1"/>
</dbReference>
<comment type="catalytic activity">
    <reaction evidence="6">
        <text>an N-acyl-L-alpha-aminoacyl-tRNA + H2O = an N-acyl-L-amino acid + a tRNA + H(+)</text>
        <dbReference type="Rhea" id="RHEA:54448"/>
        <dbReference type="Rhea" id="RHEA-COMP:10123"/>
        <dbReference type="Rhea" id="RHEA-COMP:13883"/>
        <dbReference type="ChEBI" id="CHEBI:15377"/>
        <dbReference type="ChEBI" id="CHEBI:15378"/>
        <dbReference type="ChEBI" id="CHEBI:59874"/>
        <dbReference type="ChEBI" id="CHEBI:78442"/>
        <dbReference type="ChEBI" id="CHEBI:138191"/>
        <dbReference type="EC" id="3.1.1.29"/>
    </reaction>
</comment>
<dbReference type="GO" id="GO:0003993">
    <property type="term" value="F:acid phosphatase activity"/>
    <property type="evidence" value="ECO:0007669"/>
    <property type="project" value="InterPro"/>
</dbReference>
<dbReference type="InterPro" id="IPR023476">
    <property type="entry name" value="Pep_tRNA_hydro_II_dom_sf"/>
</dbReference>
<feature type="active site" description="Proton donor" evidence="7">
    <location>
        <position position="127"/>
    </location>
</feature>
<dbReference type="InterPro" id="IPR023485">
    <property type="entry name" value="Ptyr_pPase"/>
</dbReference>
<evidence type="ECO:0000313" key="9">
    <source>
        <dbReference type="EMBL" id="VDN01981.1"/>
    </source>
</evidence>
<feature type="domain" description="Phosphotyrosine protein phosphatase I" evidence="8">
    <location>
        <begin position="5"/>
        <end position="161"/>
    </location>
</feature>
<dbReference type="Gene3D" id="3.40.50.2300">
    <property type="match status" value="1"/>
</dbReference>
<evidence type="ECO:0000256" key="2">
    <source>
        <dbReference type="ARBA" id="ARBA00011063"/>
    </source>
</evidence>
<evidence type="ECO:0000256" key="5">
    <source>
        <dbReference type="ARBA" id="ARBA00022912"/>
    </source>
</evidence>
<dbReference type="PRINTS" id="PR00720">
    <property type="entry name" value="MAMMALPTPASE"/>
</dbReference>
<gene>
    <name evidence="9" type="ORF">TCLT_LOCUS4812</name>
</gene>
<evidence type="ECO:0000256" key="1">
    <source>
        <dbReference type="ARBA" id="ARBA00004496"/>
    </source>
</evidence>
<accession>A0A0N5CWT9</accession>
<dbReference type="InterPro" id="IPR002833">
    <property type="entry name" value="PTH2"/>
</dbReference>
<keyword evidence="10" id="KW-1185">Reference proteome</keyword>
<proteinExistence type="inferred from homology"/>
<evidence type="ECO:0000313" key="10">
    <source>
        <dbReference type="Proteomes" id="UP000276776"/>
    </source>
</evidence>
<evidence type="ECO:0000256" key="6">
    <source>
        <dbReference type="ARBA" id="ARBA00048707"/>
    </source>
</evidence>
<dbReference type="GO" id="GO:0004726">
    <property type="term" value="F:non-membrane spanning protein tyrosine phosphatase activity"/>
    <property type="evidence" value="ECO:0007669"/>
    <property type="project" value="InterPro"/>
</dbReference>
<organism evidence="11">
    <name type="scientific">Thelazia callipaeda</name>
    <name type="common">Oriental eyeworm</name>
    <name type="synonym">Parasitic nematode</name>
    <dbReference type="NCBI Taxonomy" id="103827"/>
    <lineage>
        <taxon>Eukaryota</taxon>
        <taxon>Metazoa</taxon>
        <taxon>Ecdysozoa</taxon>
        <taxon>Nematoda</taxon>
        <taxon>Chromadorea</taxon>
        <taxon>Rhabditida</taxon>
        <taxon>Spirurina</taxon>
        <taxon>Spiruromorpha</taxon>
        <taxon>Thelazioidea</taxon>
        <taxon>Thelaziidae</taxon>
        <taxon>Thelazia</taxon>
    </lineage>
</organism>
<protein>
    <submittedName>
        <fullName evidence="11">LMWPc domain-containing protein</fullName>
    </submittedName>
</protein>
<feature type="active site" evidence="7">
    <location>
        <position position="16"/>
    </location>
</feature>
<dbReference type="PANTHER" id="PTHR11717">
    <property type="entry name" value="LOW MOLECULAR WEIGHT PROTEIN TYROSINE PHOSPHATASE"/>
    <property type="match status" value="1"/>
</dbReference>
<name>A0A0N5CWT9_THECL</name>
<keyword evidence="5" id="KW-0904">Protein phosphatase</keyword>
<evidence type="ECO:0000256" key="4">
    <source>
        <dbReference type="ARBA" id="ARBA00022801"/>
    </source>
</evidence>
<evidence type="ECO:0000259" key="8">
    <source>
        <dbReference type="SMART" id="SM00226"/>
    </source>
</evidence>
<dbReference type="SUPFAM" id="SSF102462">
    <property type="entry name" value="Peptidyl-tRNA hydrolase II"/>
    <property type="match status" value="1"/>
</dbReference>
<keyword evidence="4" id="KW-0378">Hydrolase</keyword>
<sequence length="258" mass="29645">MKLHFSIRFNLGNICRSPMAEGIFLDLIDKKGVMDKWVVDSAAVINFHAGGSPDHRTLATLAKHGITNYKHIVRQVTYEDFKNFDYIFAMDRENMSDLEELSKQTTGKAVIEYLGKYDPKGVTVVPDPYYSFGSKMFDQGMPGFDSRIMYLILRSDLITDLKWSLGAVATQAAHAATACIWTFREDNEVVEYMKDISHLRKVTLKVSNENELRSIEKKLQDSNLDYYLWTEDNTAVCIALKPQFKSFIEHHVKHLKLF</sequence>
<dbReference type="AlphaFoldDB" id="A0A0N5CWT9"/>
<dbReference type="Pfam" id="PF01981">
    <property type="entry name" value="PTH2"/>
    <property type="match status" value="1"/>
</dbReference>
<dbReference type="PRINTS" id="PR00719">
    <property type="entry name" value="LMWPTPASE"/>
</dbReference>
<dbReference type="InterPro" id="IPR036196">
    <property type="entry name" value="Ptyr_pPase_sf"/>
</dbReference>
<dbReference type="InterPro" id="IPR017867">
    <property type="entry name" value="Tyr_phospatase_low_mol_wt"/>
</dbReference>
<keyword evidence="3" id="KW-0963">Cytoplasm</keyword>
<comment type="similarity">
    <text evidence="2">Belongs to the low molecular weight phosphotyrosine protein phosphatase family.</text>
</comment>
<dbReference type="Proteomes" id="UP000276776">
    <property type="component" value="Unassembled WGS sequence"/>
</dbReference>
<reference evidence="11" key="1">
    <citation type="submission" date="2017-02" db="UniProtKB">
        <authorList>
            <consortium name="WormBaseParasite"/>
        </authorList>
    </citation>
    <scope>IDENTIFICATION</scope>
</reference>
<comment type="subcellular location">
    <subcellularLocation>
        <location evidence="1">Cytoplasm</location>
    </subcellularLocation>
</comment>
<dbReference type="GO" id="GO:0005737">
    <property type="term" value="C:cytoplasm"/>
    <property type="evidence" value="ECO:0007669"/>
    <property type="project" value="UniProtKB-SubCell"/>
</dbReference>
<dbReference type="CDD" id="cd16343">
    <property type="entry name" value="LMWPTP"/>
    <property type="match status" value="1"/>
</dbReference>
<evidence type="ECO:0000256" key="3">
    <source>
        <dbReference type="ARBA" id="ARBA00022490"/>
    </source>
</evidence>
<dbReference type="Pfam" id="PF01451">
    <property type="entry name" value="LMWPc"/>
    <property type="match status" value="1"/>
</dbReference>
<reference evidence="9 10" key="2">
    <citation type="submission" date="2018-11" db="EMBL/GenBank/DDBJ databases">
        <authorList>
            <consortium name="Pathogen Informatics"/>
        </authorList>
    </citation>
    <scope>NUCLEOTIDE SEQUENCE [LARGE SCALE GENOMIC DNA]</scope>
</reference>
<dbReference type="STRING" id="103827.A0A0N5CWT9"/>